<dbReference type="InterPro" id="IPR011990">
    <property type="entry name" value="TPR-like_helical_dom_sf"/>
</dbReference>
<evidence type="ECO:0000313" key="4">
    <source>
        <dbReference type="Proteomes" id="UP001595872"/>
    </source>
</evidence>
<organism evidence="3 4">
    <name type="scientific">Actinomadura gamaensis</name>
    <dbReference type="NCBI Taxonomy" id="1763541"/>
    <lineage>
        <taxon>Bacteria</taxon>
        <taxon>Bacillati</taxon>
        <taxon>Actinomycetota</taxon>
        <taxon>Actinomycetes</taxon>
        <taxon>Streptosporangiales</taxon>
        <taxon>Thermomonosporaceae</taxon>
        <taxon>Actinomadura</taxon>
    </lineage>
</organism>
<dbReference type="PANTHER" id="PTHR47691">
    <property type="entry name" value="REGULATOR-RELATED"/>
    <property type="match status" value="1"/>
</dbReference>
<protein>
    <submittedName>
        <fullName evidence="3">ATP-binding protein</fullName>
    </submittedName>
</protein>
<dbReference type="Gene3D" id="1.25.40.10">
    <property type="entry name" value="Tetratricopeptide repeat domain"/>
    <property type="match status" value="1"/>
</dbReference>
<dbReference type="PANTHER" id="PTHR47691:SF3">
    <property type="entry name" value="HTH-TYPE TRANSCRIPTIONAL REGULATOR RV0890C-RELATED"/>
    <property type="match status" value="1"/>
</dbReference>
<evidence type="ECO:0000313" key="3">
    <source>
        <dbReference type="EMBL" id="MFC4911301.1"/>
    </source>
</evidence>
<feature type="region of interest" description="Disordered" evidence="1">
    <location>
        <begin position="670"/>
        <end position="709"/>
    </location>
</feature>
<feature type="compositionally biased region" description="Low complexity" evidence="1">
    <location>
        <begin position="1"/>
        <end position="29"/>
    </location>
</feature>
<feature type="compositionally biased region" description="Basic and acidic residues" evidence="1">
    <location>
        <begin position="696"/>
        <end position="709"/>
    </location>
</feature>
<keyword evidence="3" id="KW-0547">Nucleotide-binding</keyword>
<dbReference type="EMBL" id="JBHSIT010000009">
    <property type="protein sequence ID" value="MFC4911301.1"/>
    <property type="molecule type" value="Genomic_DNA"/>
</dbReference>
<evidence type="ECO:0000256" key="1">
    <source>
        <dbReference type="SAM" id="MobiDB-lite"/>
    </source>
</evidence>
<dbReference type="GO" id="GO:0005524">
    <property type="term" value="F:ATP binding"/>
    <property type="evidence" value="ECO:0007669"/>
    <property type="project" value="UniProtKB-KW"/>
</dbReference>
<comment type="caution">
    <text evidence="3">The sequence shown here is derived from an EMBL/GenBank/DDBJ whole genome shotgun (WGS) entry which is preliminary data.</text>
</comment>
<feature type="compositionally biased region" description="Basic and acidic residues" evidence="1">
    <location>
        <begin position="30"/>
        <end position="45"/>
    </location>
</feature>
<dbReference type="Gene3D" id="3.40.50.300">
    <property type="entry name" value="P-loop containing nucleotide triphosphate hydrolases"/>
    <property type="match status" value="1"/>
</dbReference>
<proteinExistence type="predicted"/>
<dbReference type="SUPFAM" id="SSF48452">
    <property type="entry name" value="TPR-like"/>
    <property type="match status" value="1"/>
</dbReference>
<keyword evidence="3" id="KW-0067">ATP-binding</keyword>
<reference evidence="4" key="1">
    <citation type="journal article" date="2019" name="Int. J. Syst. Evol. Microbiol.">
        <title>The Global Catalogue of Microorganisms (GCM) 10K type strain sequencing project: providing services to taxonomists for standard genome sequencing and annotation.</title>
        <authorList>
            <consortium name="The Broad Institute Genomics Platform"/>
            <consortium name="The Broad Institute Genome Sequencing Center for Infectious Disease"/>
            <person name="Wu L."/>
            <person name="Ma J."/>
        </authorList>
    </citation>
    <scope>NUCLEOTIDE SEQUENCE [LARGE SCALE GENOMIC DNA]</scope>
    <source>
        <strain evidence="4">KLKA75</strain>
    </source>
</reference>
<keyword evidence="4" id="KW-1185">Reference proteome</keyword>
<evidence type="ECO:0000259" key="2">
    <source>
        <dbReference type="Pfam" id="PF13191"/>
    </source>
</evidence>
<feature type="compositionally biased region" description="Pro residues" evidence="1">
    <location>
        <begin position="49"/>
        <end position="60"/>
    </location>
</feature>
<accession>A0ABV9U7P6</accession>
<dbReference type="RefSeq" id="WP_378260069.1">
    <property type="nucleotide sequence ID" value="NZ_JBHSIT010000009.1"/>
</dbReference>
<feature type="region of interest" description="Disordered" evidence="1">
    <location>
        <begin position="1"/>
        <end position="65"/>
    </location>
</feature>
<dbReference type="PRINTS" id="PR00364">
    <property type="entry name" value="DISEASERSIST"/>
</dbReference>
<gene>
    <name evidence="3" type="ORF">ACFPCY_28625</name>
</gene>
<dbReference type="Proteomes" id="UP001595872">
    <property type="component" value="Unassembled WGS sequence"/>
</dbReference>
<dbReference type="InterPro" id="IPR027417">
    <property type="entry name" value="P-loop_NTPase"/>
</dbReference>
<dbReference type="SUPFAM" id="SSF52540">
    <property type="entry name" value="P-loop containing nucleoside triphosphate hydrolases"/>
    <property type="match status" value="1"/>
</dbReference>
<dbReference type="InterPro" id="IPR041664">
    <property type="entry name" value="AAA_16"/>
</dbReference>
<dbReference type="Pfam" id="PF13191">
    <property type="entry name" value="AAA_16"/>
    <property type="match status" value="1"/>
</dbReference>
<feature type="domain" description="Orc1-like AAA ATPase" evidence="2">
    <location>
        <begin position="63"/>
        <end position="178"/>
    </location>
</feature>
<sequence length="709" mass="74378">MSDAPPANAPSANAPSANAPSADPPSADRPSADRPSAHPPHDRSGRPHAPLPPAQLPPDLPDFTGRDAETARLTAALTARDGSAVPVVTVAGLGGIGKTALALHVAHAVRDAFPDGQLYAELHGTGPVPAAPAAVLAGFLRALGAPDREIPPEPDRRAALLRSHLAGRRVLVVLDDARDAAQIAPLLPGEPGSAVLVTGRTRLAELPVAAHLDLAPFTPEAATALLRRVAGPERITADPDAALRLVHASGLLPLAVRIVASRLAARPRMRPAVLAGRLDDERRRLGELRIGDEAVESCFALGYAQLGIEEARAFRLLALHDGPDLSGEAAAALLDLDVPDAEDLCESLVDSGLLESRAPGRYAYHSLLRLYARGLAETGDGPILCARALDRLLEHFLAGVRGLFRQTFALYQVYSEPEVVEAHSASADALHTGLHFADAAAMVAWMRAEHANVMAALRGYLAGGGSPGRLTRRLFVVPSLADRTTVPAELLPGGVLFAMGAGARVMGAADEAIGLLSEALDVLPDDAALISRAHGQLALAYAETGMVVEARRHGLAGLDLAGPVADGNAEGLCWLGLGVASIYAGDPRRGLRELETAREIFRTRGMPLRAAWCLPRIIVAHLRLGNPEEAVDIGRRAAELFGEIGDDHLRGRVLALTAVALDDLGRPDEAAEARAAAETPWRRSGLTLNVPDQDLVESRRPADGPVSRE</sequence>
<name>A0ABV9U7P6_9ACTN</name>